<keyword evidence="1" id="KW-0059">Arsenical resistance</keyword>
<dbReference type="PANTHER" id="PTHR43428:SF1">
    <property type="entry name" value="ARSENATE REDUCTASE"/>
    <property type="match status" value="1"/>
</dbReference>
<evidence type="ECO:0000256" key="1">
    <source>
        <dbReference type="ARBA" id="ARBA00022849"/>
    </source>
</evidence>
<feature type="domain" description="Phosphotyrosine protein phosphatase I" evidence="2">
    <location>
        <begin position="10"/>
        <end position="145"/>
    </location>
</feature>
<evidence type="ECO:0000313" key="3">
    <source>
        <dbReference type="EMBL" id="MFC7333156.1"/>
    </source>
</evidence>
<evidence type="ECO:0000259" key="2">
    <source>
        <dbReference type="SMART" id="SM00226"/>
    </source>
</evidence>
<accession>A0ABW2KVD8</accession>
<gene>
    <name evidence="3" type="ORF">ACFQPS_08275</name>
</gene>
<dbReference type="EMBL" id="JBHTCM010000010">
    <property type="protein sequence ID" value="MFC7333156.1"/>
    <property type="molecule type" value="Genomic_DNA"/>
</dbReference>
<dbReference type="SMART" id="SM00226">
    <property type="entry name" value="LMWPc"/>
    <property type="match status" value="1"/>
</dbReference>
<reference evidence="4" key="1">
    <citation type="journal article" date="2019" name="Int. J. Syst. Evol. Microbiol.">
        <title>The Global Catalogue of Microorganisms (GCM) 10K type strain sequencing project: providing services to taxonomists for standard genome sequencing and annotation.</title>
        <authorList>
            <consortium name="The Broad Institute Genomics Platform"/>
            <consortium name="The Broad Institute Genome Sequencing Center for Infectious Disease"/>
            <person name="Wu L."/>
            <person name="Ma J."/>
        </authorList>
    </citation>
    <scope>NUCLEOTIDE SEQUENCE [LARGE SCALE GENOMIC DNA]</scope>
    <source>
        <strain evidence="4">CGMCC 1.16275</strain>
    </source>
</reference>
<keyword evidence="3" id="KW-0560">Oxidoreductase</keyword>
<protein>
    <submittedName>
        <fullName evidence="3">Arsenate reductase ArsC</fullName>
        <ecNumber evidence="3">1.20.4.4</ecNumber>
    </submittedName>
</protein>
<dbReference type="CDD" id="cd16345">
    <property type="entry name" value="LMWP_ArsC"/>
    <property type="match status" value="1"/>
</dbReference>
<dbReference type="RefSeq" id="WP_377358053.1">
    <property type="nucleotide sequence ID" value="NZ_JBHTCM010000010.1"/>
</dbReference>
<dbReference type="Gene3D" id="3.40.50.2300">
    <property type="match status" value="1"/>
</dbReference>
<evidence type="ECO:0000313" key="4">
    <source>
        <dbReference type="Proteomes" id="UP001596456"/>
    </source>
</evidence>
<dbReference type="Proteomes" id="UP001596456">
    <property type="component" value="Unassembled WGS sequence"/>
</dbReference>
<sequence length="158" mass="17481">MAETLPPSITSVLFACTHNSIRSPMAEAILKRLHGTRLYVDSVGVREGDLDPFAVAVMAEIGIDLARHRSKSFDQLEDTSFDLVVSLSPEAQHRAVEMTRTMACEVEFWHTFDPSVVEGSREVRLAAYRSVRDGLIRRIGERFPSQPEGRVSPAAASP</sequence>
<dbReference type="GO" id="GO:0030612">
    <property type="term" value="F:arsenate reductase (thioredoxin) activity"/>
    <property type="evidence" value="ECO:0007669"/>
    <property type="project" value="UniProtKB-EC"/>
</dbReference>
<dbReference type="InterPro" id="IPR023485">
    <property type="entry name" value="Ptyr_pPase"/>
</dbReference>
<comment type="caution">
    <text evidence="3">The sequence shown here is derived from an EMBL/GenBank/DDBJ whole genome shotgun (WGS) entry which is preliminary data.</text>
</comment>
<name>A0ABW2KVD8_9PROT</name>
<dbReference type="PANTHER" id="PTHR43428">
    <property type="entry name" value="ARSENATE REDUCTASE"/>
    <property type="match status" value="1"/>
</dbReference>
<dbReference type="SUPFAM" id="SSF52788">
    <property type="entry name" value="Phosphotyrosine protein phosphatases I"/>
    <property type="match status" value="1"/>
</dbReference>
<dbReference type="Pfam" id="PF01451">
    <property type="entry name" value="LMWPc"/>
    <property type="match status" value="1"/>
</dbReference>
<dbReference type="InterPro" id="IPR036196">
    <property type="entry name" value="Ptyr_pPase_sf"/>
</dbReference>
<keyword evidence="4" id="KW-1185">Reference proteome</keyword>
<proteinExistence type="predicted"/>
<dbReference type="EC" id="1.20.4.4" evidence="3"/>
<organism evidence="3 4">
    <name type="scientific">Rhodocista pekingensis</name>
    <dbReference type="NCBI Taxonomy" id="201185"/>
    <lineage>
        <taxon>Bacteria</taxon>
        <taxon>Pseudomonadati</taxon>
        <taxon>Pseudomonadota</taxon>
        <taxon>Alphaproteobacteria</taxon>
        <taxon>Rhodospirillales</taxon>
        <taxon>Azospirillaceae</taxon>
        <taxon>Rhodocista</taxon>
    </lineage>
</organism>